<dbReference type="InterPro" id="IPR010998">
    <property type="entry name" value="Integrase_recombinase_N"/>
</dbReference>
<evidence type="ECO:0000313" key="8">
    <source>
        <dbReference type="EMBL" id="GAJ40864.1"/>
    </source>
</evidence>
<accession>A0A023DHT5</accession>
<dbReference type="PROSITE" id="PS51900">
    <property type="entry name" value="CB"/>
    <property type="match status" value="1"/>
</dbReference>
<dbReference type="Gene3D" id="1.10.443.10">
    <property type="entry name" value="Intergrase catalytic core"/>
    <property type="match status" value="1"/>
</dbReference>
<keyword evidence="2" id="KW-0229">DNA integration</keyword>
<protein>
    <submittedName>
        <fullName evidence="8">Putative recombinase</fullName>
    </submittedName>
</protein>
<evidence type="ECO:0000259" key="6">
    <source>
        <dbReference type="PROSITE" id="PS51898"/>
    </source>
</evidence>
<feature type="domain" description="Core-binding (CB)" evidence="7">
    <location>
        <begin position="1"/>
        <end position="87"/>
    </location>
</feature>
<evidence type="ECO:0000313" key="9">
    <source>
        <dbReference type="Proteomes" id="UP000023561"/>
    </source>
</evidence>
<dbReference type="Pfam" id="PF02899">
    <property type="entry name" value="Phage_int_SAM_1"/>
    <property type="match status" value="1"/>
</dbReference>
<name>A0A023DHT5_9BACL</name>
<gene>
    <name evidence="8" type="ORF">GCA01S_052_00400</name>
</gene>
<dbReference type="InterPro" id="IPR013762">
    <property type="entry name" value="Integrase-like_cat_sf"/>
</dbReference>
<keyword evidence="9" id="KW-1185">Reference proteome</keyword>
<evidence type="ECO:0000256" key="3">
    <source>
        <dbReference type="ARBA" id="ARBA00023125"/>
    </source>
</evidence>
<evidence type="ECO:0000256" key="5">
    <source>
        <dbReference type="PROSITE-ProRule" id="PRU01248"/>
    </source>
</evidence>
<organism evidence="8 9">
    <name type="scientific">Parageobacillus caldoxylosilyticus NBRC 107762</name>
    <dbReference type="NCBI Taxonomy" id="1220594"/>
    <lineage>
        <taxon>Bacteria</taxon>
        <taxon>Bacillati</taxon>
        <taxon>Bacillota</taxon>
        <taxon>Bacilli</taxon>
        <taxon>Bacillales</taxon>
        <taxon>Anoxybacillaceae</taxon>
        <taxon>Saccharococcus</taxon>
    </lineage>
</organism>
<dbReference type="InterPro" id="IPR002104">
    <property type="entry name" value="Integrase_catalytic"/>
</dbReference>
<comment type="similarity">
    <text evidence="1">Belongs to the 'phage' integrase family.</text>
</comment>
<evidence type="ECO:0000256" key="2">
    <source>
        <dbReference type="ARBA" id="ARBA00022908"/>
    </source>
</evidence>
<proteinExistence type="inferred from homology"/>
<dbReference type="InterPro" id="IPR044068">
    <property type="entry name" value="CB"/>
</dbReference>
<dbReference type="Pfam" id="PF00589">
    <property type="entry name" value="Phage_integrase"/>
    <property type="match status" value="1"/>
</dbReference>
<dbReference type="GO" id="GO:0015074">
    <property type="term" value="P:DNA integration"/>
    <property type="evidence" value="ECO:0007669"/>
    <property type="project" value="UniProtKB-KW"/>
</dbReference>
<keyword evidence="3 5" id="KW-0238">DNA-binding</keyword>
<dbReference type="OrthoDB" id="107900at2"/>
<evidence type="ECO:0000256" key="1">
    <source>
        <dbReference type="ARBA" id="ARBA00008857"/>
    </source>
</evidence>
<dbReference type="Proteomes" id="UP000023561">
    <property type="component" value="Unassembled WGS sequence"/>
</dbReference>
<dbReference type="SUPFAM" id="SSF56349">
    <property type="entry name" value="DNA breaking-rejoining enzymes"/>
    <property type="match status" value="1"/>
</dbReference>
<evidence type="ECO:0000259" key="7">
    <source>
        <dbReference type="PROSITE" id="PS51900"/>
    </source>
</evidence>
<comment type="caution">
    <text evidence="8">The sequence shown here is derived from an EMBL/GenBank/DDBJ whole genome shotgun (WGS) entry which is preliminary data.</text>
</comment>
<dbReference type="AlphaFoldDB" id="A0A023DHT5"/>
<dbReference type="PROSITE" id="PS51898">
    <property type="entry name" value="TYR_RECOMBINASE"/>
    <property type="match status" value="1"/>
</dbReference>
<sequence length="302" mass="35509">MLLEDILEEYDYYCISKGFTRKTLINKRQELKQFKRFMTEKRGIVELESITTHDIKAYMRYKQKSGLKPQSIVSMMKMIRAFFSWCEKEEYIKENIAKKVELPRVPKKILKGFTTEEVTKMIHSFSYKNYFEARNKAIIAMLADTGLRAFEIRGLEAKNVKENTILVNGKGNKERYIFISPALKKILIRYERIRKEYFKDKNVNEKYYFLSYKGDQISHVGLGNIVKEAGERAGIRDKRVSPHTFRHFFAVQCILNGIDIYTLSKLLGHSDISTTQRYLQSLEDFQLIEKAMPSSPLMNIKI</sequence>
<dbReference type="InterPro" id="IPR004107">
    <property type="entry name" value="Integrase_SAM-like_N"/>
</dbReference>
<dbReference type="GO" id="GO:0006310">
    <property type="term" value="P:DNA recombination"/>
    <property type="evidence" value="ECO:0007669"/>
    <property type="project" value="UniProtKB-KW"/>
</dbReference>
<dbReference type="EMBL" id="BAWO01000052">
    <property type="protein sequence ID" value="GAJ40864.1"/>
    <property type="molecule type" value="Genomic_DNA"/>
</dbReference>
<dbReference type="GO" id="GO:0003677">
    <property type="term" value="F:DNA binding"/>
    <property type="evidence" value="ECO:0007669"/>
    <property type="project" value="UniProtKB-UniRule"/>
</dbReference>
<evidence type="ECO:0000256" key="4">
    <source>
        <dbReference type="ARBA" id="ARBA00023172"/>
    </source>
</evidence>
<dbReference type="PANTHER" id="PTHR30349">
    <property type="entry name" value="PHAGE INTEGRASE-RELATED"/>
    <property type="match status" value="1"/>
</dbReference>
<dbReference type="PANTHER" id="PTHR30349:SF41">
    <property type="entry name" value="INTEGRASE_RECOMBINASE PROTEIN MJ0367-RELATED"/>
    <property type="match status" value="1"/>
</dbReference>
<dbReference type="InterPro" id="IPR011010">
    <property type="entry name" value="DNA_brk_join_enz"/>
</dbReference>
<dbReference type="InterPro" id="IPR050090">
    <property type="entry name" value="Tyrosine_recombinase_XerCD"/>
</dbReference>
<reference evidence="8 9" key="1">
    <citation type="submission" date="2014-04" db="EMBL/GenBank/DDBJ databases">
        <title>Whole genome shotgun sequence of Geobacillus caldoxylosilyticus NBRC 107762.</title>
        <authorList>
            <person name="Hosoyama A."/>
            <person name="Hosoyama Y."/>
            <person name="Katano-Makiyama Y."/>
            <person name="Tsuchikane K."/>
            <person name="Ohji S."/>
            <person name="Ichikawa N."/>
            <person name="Yamazoe A."/>
            <person name="Fujita N."/>
        </authorList>
    </citation>
    <scope>NUCLEOTIDE SEQUENCE [LARGE SCALE GENOMIC DNA]</scope>
    <source>
        <strain evidence="8 9">NBRC 107762</strain>
    </source>
</reference>
<feature type="domain" description="Tyr recombinase" evidence="6">
    <location>
        <begin position="108"/>
        <end position="293"/>
    </location>
</feature>
<keyword evidence="4" id="KW-0233">DNA recombination</keyword>
<dbReference type="Gene3D" id="1.10.150.130">
    <property type="match status" value="1"/>
</dbReference>